<dbReference type="OrthoDB" id="10004365at2759"/>
<dbReference type="Proteomes" id="UP000765507">
    <property type="component" value="Unassembled WGS sequence"/>
</dbReference>
<dbReference type="PANTHER" id="PTHR47231:SF1">
    <property type="entry name" value="CILIA- AND FLAGELLA-ASSOCIATED PROTEIN HOATZ"/>
    <property type="match status" value="1"/>
</dbReference>
<dbReference type="AlphaFoldDB" id="A0A8T1S7Q6"/>
<dbReference type="Pfam" id="PF17664">
    <property type="entry name" value="HOATZ-like"/>
    <property type="match status" value="1"/>
</dbReference>
<feature type="non-terminal residue" evidence="4">
    <location>
        <position position="1"/>
    </location>
</feature>
<gene>
    <name evidence="4" type="ORF">G0U57_016390</name>
</gene>
<sequence>NCEVAGSDPACPLLPRRAGPGPAFLGEPGPSARTPSPALRTRPRRRRPSGAMETARGSVASLTPAGLLVFAGSAERDVAFAKAFWNSVTLQPPLESRLGPGGPRLRETQRNITFQIPPGNNKSEQIILEAHKAQKAEEKEKYLQKAKRRDEILALLWKQREERITKEQISCLNKPKTKTHQVRAKRSDSDTKEQETVKALE</sequence>
<keyword evidence="5" id="KW-1185">Reference proteome</keyword>
<feature type="region of interest" description="Disordered" evidence="3">
    <location>
        <begin position="171"/>
        <end position="201"/>
    </location>
</feature>
<evidence type="ECO:0000256" key="3">
    <source>
        <dbReference type="SAM" id="MobiDB-lite"/>
    </source>
</evidence>
<evidence type="ECO:0000256" key="1">
    <source>
        <dbReference type="ARBA" id="ARBA00023451"/>
    </source>
</evidence>
<evidence type="ECO:0000256" key="2">
    <source>
        <dbReference type="ARBA" id="ARBA00023657"/>
    </source>
</evidence>
<accession>A0A8T1S7Q6</accession>
<reference evidence="4 5" key="1">
    <citation type="journal article" date="2020" name="G3 (Bethesda)">
        <title>Draft Genome of the Common Snapping Turtle, Chelydra serpentina, a Model for Phenotypic Plasticity in Reptiles.</title>
        <authorList>
            <person name="Das D."/>
            <person name="Singh S.K."/>
            <person name="Bierstedt J."/>
            <person name="Erickson A."/>
            <person name="Galli G.L.J."/>
            <person name="Crossley D.A. 2nd"/>
            <person name="Rhen T."/>
        </authorList>
    </citation>
    <scope>NUCLEOTIDE SEQUENCE [LARGE SCALE GENOMIC DNA]</scope>
    <source>
        <strain evidence="4">KW</strain>
    </source>
</reference>
<proteinExistence type="inferred from homology"/>
<comment type="caution">
    <text evidence="4">The sequence shown here is derived from an EMBL/GenBank/DDBJ whole genome shotgun (WGS) entry which is preliminary data.</text>
</comment>
<dbReference type="PANTHER" id="PTHR47231">
    <property type="entry name" value="UPF0722 PROTEIN C11ORF88"/>
    <property type="match status" value="1"/>
</dbReference>
<feature type="region of interest" description="Disordered" evidence="3">
    <location>
        <begin position="1"/>
        <end position="57"/>
    </location>
</feature>
<organism evidence="4 5">
    <name type="scientific">Chelydra serpentina</name>
    <name type="common">Snapping turtle</name>
    <name type="synonym">Testudo serpentina</name>
    <dbReference type="NCBI Taxonomy" id="8475"/>
    <lineage>
        <taxon>Eukaryota</taxon>
        <taxon>Metazoa</taxon>
        <taxon>Chordata</taxon>
        <taxon>Craniata</taxon>
        <taxon>Vertebrata</taxon>
        <taxon>Euteleostomi</taxon>
        <taxon>Archelosauria</taxon>
        <taxon>Testudinata</taxon>
        <taxon>Testudines</taxon>
        <taxon>Cryptodira</taxon>
        <taxon>Durocryptodira</taxon>
        <taxon>Americhelydia</taxon>
        <taxon>Chelydroidea</taxon>
        <taxon>Chelydridae</taxon>
        <taxon>Chelydra</taxon>
    </lineage>
</organism>
<comment type="similarity">
    <text evidence="1">Belongs to the HOATZ family.</text>
</comment>
<dbReference type="GO" id="GO:0060271">
    <property type="term" value="P:cilium assembly"/>
    <property type="evidence" value="ECO:0007669"/>
    <property type="project" value="InterPro"/>
</dbReference>
<feature type="compositionally biased region" description="Basic residues" evidence="3">
    <location>
        <begin position="175"/>
        <end position="184"/>
    </location>
</feature>
<evidence type="ECO:0000313" key="4">
    <source>
        <dbReference type="EMBL" id="KAG6924848.1"/>
    </source>
</evidence>
<feature type="compositionally biased region" description="Basic and acidic residues" evidence="3">
    <location>
        <begin position="185"/>
        <end position="201"/>
    </location>
</feature>
<protein>
    <recommendedName>
        <fullName evidence="2">Cilia- and flagella-associated protein HOATZ</fullName>
    </recommendedName>
</protein>
<dbReference type="EMBL" id="JAHGAV010000521">
    <property type="protein sequence ID" value="KAG6924848.1"/>
    <property type="molecule type" value="Genomic_DNA"/>
</dbReference>
<name>A0A8T1S7Q6_CHESE</name>
<dbReference type="InterPro" id="IPR040681">
    <property type="entry name" value="HOATZ-like"/>
</dbReference>
<evidence type="ECO:0000313" key="5">
    <source>
        <dbReference type="Proteomes" id="UP000765507"/>
    </source>
</evidence>